<name>A0ACB8BHJ1_9AGAM</name>
<evidence type="ECO:0000313" key="1">
    <source>
        <dbReference type="EMBL" id="KAH7925044.1"/>
    </source>
</evidence>
<dbReference type="Proteomes" id="UP000790709">
    <property type="component" value="Unassembled WGS sequence"/>
</dbReference>
<accession>A0ACB8BHJ1</accession>
<comment type="caution">
    <text evidence="1">The sequence shown here is derived from an EMBL/GenBank/DDBJ whole genome shotgun (WGS) entry which is preliminary data.</text>
</comment>
<protein>
    <submittedName>
        <fullName evidence="1">Uncharacterized protein</fullName>
    </submittedName>
</protein>
<keyword evidence="2" id="KW-1185">Reference proteome</keyword>
<proteinExistence type="predicted"/>
<dbReference type="EMBL" id="MU266410">
    <property type="protein sequence ID" value="KAH7925044.1"/>
    <property type="molecule type" value="Genomic_DNA"/>
</dbReference>
<gene>
    <name evidence="1" type="ORF">BV22DRAFT_463586</name>
</gene>
<organism evidence="1 2">
    <name type="scientific">Leucogyrophana mollusca</name>
    <dbReference type="NCBI Taxonomy" id="85980"/>
    <lineage>
        <taxon>Eukaryota</taxon>
        <taxon>Fungi</taxon>
        <taxon>Dikarya</taxon>
        <taxon>Basidiomycota</taxon>
        <taxon>Agaricomycotina</taxon>
        <taxon>Agaricomycetes</taxon>
        <taxon>Agaricomycetidae</taxon>
        <taxon>Boletales</taxon>
        <taxon>Boletales incertae sedis</taxon>
        <taxon>Leucogyrophana</taxon>
    </lineage>
</organism>
<reference evidence="1" key="1">
    <citation type="journal article" date="2021" name="New Phytol.">
        <title>Evolutionary innovations through gain and loss of genes in the ectomycorrhizal Boletales.</title>
        <authorList>
            <person name="Wu G."/>
            <person name="Miyauchi S."/>
            <person name="Morin E."/>
            <person name="Kuo A."/>
            <person name="Drula E."/>
            <person name="Varga T."/>
            <person name="Kohler A."/>
            <person name="Feng B."/>
            <person name="Cao Y."/>
            <person name="Lipzen A."/>
            <person name="Daum C."/>
            <person name="Hundley H."/>
            <person name="Pangilinan J."/>
            <person name="Johnson J."/>
            <person name="Barry K."/>
            <person name="LaButti K."/>
            <person name="Ng V."/>
            <person name="Ahrendt S."/>
            <person name="Min B."/>
            <person name="Choi I.G."/>
            <person name="Park H."/>
            <person name="Plett J.M."/>
            <person name="Magnuson J."/>
            <person name="Spatafora J.W."/>
            <person name="Nagy L.G."/>
            <person name="Henrissat B."/>
            <person name="Grigoriev I.V."/>
            <person name="Yang Z.L."/>
            <person name="Xu J."/>
            <person name="Martin F.M."/>
        </authorList>
    </citation>
    <scope>NUCLEOTIDE SEQUENCE</scope>
    <source>
        <strain evidence="1">KUC20120723A-06</strain>
    </source>
</reference>
<evidence type="ECO:0000313" key="2">
    <source>
        <dbReference type="Proteomes" id="UP000790709"/>
    </source>
</evidence>
<sequence length="197" mass="22141">MSPRFRLYRPPAAPTLTHRQFSPLVNHPHPSQFNSDPSAIDLAGRTNQDKTYVLITRFPEWHQLVMAHRCDNGTELELRMAWVCNYSLLLLLYYWRPLIVQSFVVARVGFAAGYVGLWRMNEWLGWTGIDDLGIPPALHPASPLSSANAARAFSFTSPHPLRPSPGYILVAGGRQPSRRNLGGLPFGYWMALSCHGC</sequence>